<keyword evidence="9" id="KW-0175">Coiled coil</keyword>
<dbReference type="SMART" id="SM00184">
    <property type="entry name" value="RING"/>
    <property type="match status" value="1"/>
</dbReference>
<dbReference type="SMART" id="SM00336">
    <property type="entry name" value="BBOX"/>
    <property type="match status" value="2"/>
</dbReference>
<evidence type="ECO:0000256" key="3">
    <source>
        <dbReference type="ARBA" id="ARBA00022737"/>
    </source>
</evidence>
<dbReference type="Gene3D" id="3.30.40.10">
    <property type="entry name" value="Zinc/RING finger domain, C3HC4 (zinc finger)"/>
    <property type="match status" value="1"/>
</dbReference>
<dbReference type="PROSITE" id="PS51125">
    <property type="entry name" value="NHL"/>
    <property type="match status" value="4"/>
</dbReference>
<keyword evidence="4 6" id="KW-0863">Zinc-finger</keyword>
<dbReference type="InterPro" id="IPR001258">
    <property type="entry name" value="NHL_repeat"/>
</dbReference>
<dbReference type="Gene3D" id="2.60.40.10">
    <property type="entry name" value="Immunoglobulins"/>
    <property type="match status" value="1"/>
</dbReference>
<dbReference type="SUPFAM" id="SSF101898">
    <property type="entry name" value="NHL repeat"/>
    <property type="match status" value="1"/>
</dbReference>
<feature type="domain" description="B box-type" evidence="11">
    <location>
        <begin position="95"/>
        <end position="142"/>
    </location>
</feature>
<evidence type="ECO:0000256" key="8">
    <source>
        <dbReference type="PROSITE-ProRule" id="PRU00504"/>
    </source>
</evidence>
<dbReference type="InterPro" id="IPR001841">
    <property type="entry name" value="Znf_RING"/>
</dbReference>
<gene>
    <name evidence="12" type="ORF">PLOB_00022391</name>
</gene>
<evidence type="ECO:0000256" key="5">
    <source>
        <dbReference type="ARBA" id="ARBA00022833"/>
    </source>
</evidence>
<dbReference type="SUPFAM" id="SSF75011">
    <property type="entry name" value="3-carboxy-cis,cis-mucoante lactonizing enzyme"/>
    <property type="match status" value="1"/>
</dbReference>
<dbReference type="PANTHER" id="PTHR24104:SF25">
    <property type="entry name" value="PROTEIN LIN-41"/>
    <property type="match status" value="1"/>
</dbReference>
<evidence type="ECO:0000259" key="10">
    <source>
        <dbReference type="PROSITE" id="PS50089"/>
    </source>
</evidence>
<reference evidence="12 13" key="1">
    <citation type="submission" date="2022-05" db="EMBL/GenBank/DDBJ databases">
        <authorList>
            <consortium name="Genoscope - CEA"/>
            <person name="William W."/>
        </authorList>
    </citation>
    <scope>NUCLEOTIDE SEQUENCE [LARGE SCALE GENOMIC DNA]</scope>
</reference>
<protein>
    <recommendedName>
        <fullName evidence="14">E3 ubiquitin-protein ligase TRIM71</fullName>
    </recommendedName>
</protein>
<dbReference type="InterPro" id="IPR014756">
    <property type="entry name" value="Ig_E-set"/>
</dbReference>
<feature type="non-terminal residue" evidence="12">
    <location>
        <position position="959"/>
    </location>
</feature>
<dbReference type="Pfam" id="PF17170">
    <property type="entry name" value="DUF5128"/>
    <property type="match status" value="2"/>
</dbReference>
<evidence type="ECO:0000313" key="12">
    <source>
        <dbReference type="EMBL" id="CAH3179736.1"/>
    </source>
</evidence>
<comment type="similarity">
    <text evidence="1">Belongs to the TRIM/RBCC family.</text>
</comment>
<feature type="domain" description="RING-type" evidence="10">
    <location>
        <begin position="16"/>
        <end position="61"/>
    </location>
</feature>
<dbReference type="SUPFAM" id="SSF81296">
    <property type="entry name" value="E set domains"/>
    <property type="match status" value="1"/>
</dbReference>
<dbReference type="InterPro" id="IPR017907">
    <property type="entry name" value="Znf_RING_CS"/>
</dbReference>
<dbReference type="SUPFAM" id="SSF57845">
    <property type="entry name" value="B-box zinc-binding domain"/>
    <property type="match status" value="1"/>
</dbReference>
<dbReference type="Pfam" id="PF00097">
    <property type="entry name" value="zf-C3HC4"/>
    <property type="match status" value="1"/>
</dbReference>
<evidence type="ECO:0000256" key="1">
    <source>
        <dbReference type="ARBA" id="ARBA00008518"/>
    </source>
</evidence>
<evidence type="ECO:0008006" key="14">
    <source>
        <dbReference type="Google" id="ProtNLM"/>
    </source>
</evidence>
<dbReference type="InterPro" id="IPR001298">
    <property type="entry name" value="Filamin/ABP280_rpt"/>
</dbReference>
<dbReference type="InterPro" id="IPR013083">
    <property type="entry name" value="Znf_RING/FYVE/PHD"/>
</dbReference>
<dbReference type="PROSITE" id="PS50119">
    <property type="entry name" value="ZF_BBOX"/>
    <property type="match status" value="2"/>
</dbReference>
<feature type="repeat" description="NHL" evidence="8">
    <location>
        <begin position="467"/>
        <end position="511"/>
    </location>
</feature>
<feature type="repeat" description="NHL" evidence="8">
    <location>
        <begin position="738"/>
        <end position="782"/>
    </location>
</feature>
<dbReference type="InterPro" id="IPR013783">
    <property type="entry name" value="Ig-like_fold"/>
</dbReference>
<dbReference type="InterPro" id="IPR017868">
    <property type="entry name" value="Filamin/ABP280_repeat-like"/>
</dbReference>
<dbReference type="InterPro" id="IPR050952">
    <property type="entry name" value="TRIM-NHL_E3_ligases"/>
</dbReference>
<dbReference type="InterPro" id="IPR011042">
    <property type="entry name" value="6-blade_b-propeller_TolB-like"/>
</dbReference>
<feature type="repeat" description="NHL" evidence="8">
    <location>
        <begin position="915"/>
        <end position="955"/>
    </location>
</feature>
<evidence type="ECO:0000256" key="6">
    <source>
        <dbReference type="PROSITE-ProRule" id="PRU00024"/>
    </source>
</evidence>
<evidence type="ECO:0000256" key="4">
    <source>
        <dbReference type="ARBA" id="ARBA00022771"/>
    </source>
</evidence>
<accession>A0ABN8RQJ2</accession>
<proteinExistence type="inferred from homology"/>
<keyword evidence="2" id="KW-0479">Metal-binding</keyword>
<evidence type="ECO:0000256" key="2">
    <source>
        <dbReference type="ARBA" id="ARBA00022723"/>
    </source>
</evidence>
<evidence type="ECO:0000256" key="7">
    <source>
        <dbReference type="PROSITE-ProRule" id="PRU00087"/>
    </source>
</evidence>
<dbReference type="PROSITE" id="PS50089">
    <property type="entry name" value="ZF_RING_2"/>
    <property type="match status" value="1"/>
</dbReference>
<evidence type="ECO:0000313" key="13">
    <source>
        <dbReference type="Proteomes" id="UP001159405"/>
    </source>
</evidence>
<dbReference type="PROSITE" id="PS00518">
    <property type="entry name" value="ZF_RING_1"/>
    <property type="match status" value="1"/>
</dbReference>
<organism evidence="12 13">
    <name type="scientific">Porites lobata</name>
    <dbReference type="NCBI Taxonomy" id="104759"/>
    <lineage>
        <taxon>Eukaryota</taxon>
        <taxon>Metazoa</taxon>
        <taxon>Cnidaria</taxon>
        <taxon>Anthozoa</taxon>
        <taxon>Hexacorallia</taxon>
        <taxon>Scleractinia</taxon>
        <taxon>Fungiina</taxon>
        <taxon>Poritidae</taxon>
        <taxon>Porites</taxon>
    </lineage>
</organism>
<keyword evidence="5" id="KW-0862">Zinc</keyword>
<dbReference type="InterPro" id="IPR018957">
    <property type="entry name" value="Znf_C3HC4_RING-type"/>
</dbReference>
<dbReference type="PROSITE" id="PS50194">
    <property type="entry name" value="FILAMIN_REPEAT"/>
    <property type="match status" value="1"/>
</dbReference>
<evidence type="ECO:0000259" key="11">
    <source>
        <dbReference type="PROSITE" id="PS50119"/>
    </source>
</evidence>
<sequence length="959" mass="109236">MEVQQMFENLRKEAECALCLETVNNPKTLPCLHSFCLECLEKHAGFARKQLQTMIKCPVCQTSLQIPEGDTFNNLPTSFRLKKLVELLALRDRSVRAPKCSDCDENNIASAYCFVCQNFLCTACFEAHQRLKITRGHRSVVIEKLQAPDVQEFINRPIMCSMQYHENQPLEFYCFECKIPICLKCSVVSHNRHAMTDTRKVAELQKMQMKDALEKLEALTVIYEREIKKQTEVIEKSRNEVMTAEKKMVSAVEECIHQLQNHENTMKVRFAEIYEAQQKYCETRLENFDLFLTQLNSCVERGEGIVQRKICAEILQTQQAFIEHCEELLKARKPDIYKPSHVHYMVEQKGSILDRIVVSNTDPSLTLLEEEGQKEKTEKAEAIFTIVTRDSSALQCYNEDDQIKVSISTPTGDQLQTEMKDTKNGKYTVTYTPQCVGQHRVEIQVNGQPLTGSPWFVQVIPHPYQFLFQFGSKGKEQGQFNRPFFITVSDKTSRIAVVDFDNKRTQIFSFDGKFLGERPFFFVFTGSNGEFFFLNDDNHQISLCAEDGKLIRNIDRRLFKSFTYIVCGTDGHLITCEKDDKTIKVLTSDWKHVLNSFSAPDCDAQPWCVVLHHKKFFVSYPKANRVMVFDNAGMYLYDIGSEGCGAGQFKSPSGLVIDSFNRLIVCDVGNSRLQLFTLDGKFVSGITGSFFDNSCLISCAVSNTGHLFVADVIKNFNGQPLTGSPWVVQVIPHHYQFTFQFGSHGKDQGKFNSLRDIALSHKSRTLAVADVENMRIQMFTLEGNFLREITLENEPCSLAFTKTGDLLVSIPYDHNKLSLYTEGGQFIRYISNEHVKKPWYISVATDGRIITSDKGDNTIKVLSPDGKYLTQSFRAPSCDAEPRCIVYHQDKFFVSYTEAHRLVVFNSAGDYLYDIGSKGSGAGQMTGPWGLVFDKFDRLIVCDAVNRRLILFTPDGKFV</sequence>
<keyword evidence="13" id="KW-1185">Reference proteome</keyword>
<dbReference type="Gene3D" id="3.30.160.60">
    <property type="entry name" value="Classic Zinc Finger"/>
    <property type="match status" value="1"/>
</dbReference>
<feature type="coiled-coil region" evidence="9">
    <location>
        <begin position="199"/>
        <end position="254"/>
    </location>
</feature>
<dbReference type="Pfam" id="PF00643">
    <property type="entry name" value="zf-B_box"/>
    <property type="match status" value="1"/>
</dbReference>
<dbReference type="EMBL" id="CALNXK010000262">
    <property type="protein sequence ID" value="CAH3179736.1"/>
    <property type="molecule type" value="Genomic_DNA"/>
</dbReference>
<dbReference type="Proteomes" id="UP001159405">
    <property type="component" value="Unassembled WGS sequence"/>
</dbReference>
<dbReference type="SMART" id="SM00557">
    <property type="entry name" value="IG_FLMN"/>
    <property type="match status" value="1"/>
</dbReference>
<feature type="domain" description="B box-type" evidence="11">
    <location>
        <begin position="155"/>
        <end position="198"/>
    </location>
</feature>
<dbReference type="PANTHER" id="PTHR24104">
    <property type="entry name" value="E3 UBIQUITIN-PROTEIN LIGASE NHLRC1-RELATED"/>
    <property type="match status" value="1"/>
</dbReference>
<name>A0ABN8RQJ2_9CNID</name>
<keyword evidence="3" id="KW-0677">Repeat</keyword>
<dbReference type="Pfam" id="PF00630">
    <property type="entry name" value="Filamin"/>
    <property type="match status" value="1"/>
</dbReference>
<dbReference type="InterPro" id="IPR000315">
    <property type="entry name" value="Znf_B-box"/>
</dbReference>
<dbReference type="SUPFAM" id="SSF57850">
    <property type="entry name" value="RING/U-box"/>
    <property type="match status" value="1"/>
</dbReference>
<feature type="repeat" description="Filamin" evidence="7">
    <location>
        <begin position="358"/>
        <end position="459"/>
    </location>
</feature>
<evidence type="ECO:0000256" key="9">
    <source>
        <dbReference type="SAM" id="Coils"/>
    </source>
</evidence>
<dbReference type="Gene3D" id="2.120.10.30">
    <property type="entry name" value="TolB, C-terminal domain"/>
    <property type="match status" value="2"/>
</dbReference>
<comment type="caution">
    <text evidence="12">The sequence shown here is derived from an EMBL/GenBank/DDBJ whole genome shotgun (WGS) entry which is preliminary data.</text>
</comment>
<feature type="repeat" description="NHL" evidence="8">
    <location>
        <begin position="639"/>
        <end position="679"/>
    </location>
</feature>